<dbReference type="RefSeq" id="WP_177182922.1">
    <property type="nucleotide sequence ID" value="NZ_FOEQ01000007.1"/>
</dbReference>
<accession>A0A1H9NNR2</accession>
<protein>
    <submittedName>
        <fullName evidence="2">Uncharacterized protein</fullName>
    </submittedName>
</protein>
<evidence type="ECO:0000313" key="3">
    <source>
        <dbReference type="Proteomes" id="UP000199221"/>
    </source>
</evidence>
<sequence length="45" mass="5107">MTTKILRILASALRRPTRAAIPSPTFYPIDSQSLADRANREVRHD</sequence>
<name>A0A1H9NNR2_9PSED</name>
<evidence type="ECO:0000256" key="1">
    <source>
        <dbReference type="SAM" id="MobiDB-lite"/>
    </source>
</evidence>
<proteinExistence type="predicted"/>
<dbReference type="AlphaFoldDB" id="A0A1H9NNR2"/>
<dbReference type="Proteomes" id="UP000199221">
    <property type="component" value="Unassembled WGS sequence"/>
</dbReference>
<reference evidence="2 3" key="1">
    <citation type="submission" date="2016-10" db="EMBL/GenBank/DDBJ databases">
        <authorList>
            <person name="de Groot N.N."/>
        </authorList>
    </citation>
    <scope>NUCLEOTIDE SEQUENCE [LARGE SCALE GENOMIC DNA]</scope>
    <source>
        <strain evidence="2 3">LMG 27941</strain>
    </source>
</reference>
<organism evidence="2 3">
    <name type="scientific">Pseudomonas soli</name>
    <dbReference type="NCBI Taxonomy" id="1306993"/>
    <lineage>
        <taxon>Bacteria</taxon>
        <taxon>Pseudomonadati</taxon>
        <taxon>Pseudomonadota</taxon>
        <taxon>Gammaproteobacteria</taxon>
        <taxon>Pseudomonadales</taxon>
        <taxon>Pseudomonadaceae</taxon>
        <taxon>Pseudomonas</taxon>
    </lineage>
</organism>
<dbReference type="EMBL" id="FOEQ01000007">
    <property type="protein sequence ID" value="SER37578.1"/>
    <property type="molecule type" value="Genomic_DNA"/>
</dbReference>
<feature type="region of interest" description="Disordered" evidence="1">
    <location>
        <begin position="21"/>
        <end position="45"/>
    </location>
</feature>
<gene>
    <name evidence="2" type="ORF">SAMN05216230_107273</name>
</gene>
<evidence type="ECO:0000313" key="2">
    <source>
        <dbReference type="EMBL" id="SER37578.1"/>
    </source>
</evidence>